<proteinExistence type="inferred from homology"/>
<dbReference type="PRINTS" id="PR00039">
    <property type="entry name" value="HTHLYSR"/>
</dbReference>
<keyword evidence="2" id="KW-0805">Transcription regulation</keyword>
<dbReference type="Pfam" id="PF03466">
    <property type="entry name" value="LysR_substrate"/>
    <property type="match status" value="1"/>
</dbReference>
<dbReference type="Gene3D" id="3.40.190.10">
    <property type="entry name" value="Periplasmic binding protein-like II"/>
    <property type="match status" value="2"/>
</dbReference>
<organism evidence="6 7">
    <name type="scientific">Bryocella elongata</name>
    <dbReference type="NCBI Taxonomy" id="863522"/>
    <lineage>
        <taxon>Bacteria</taxon>
        <taxon>Pseudomonadati</taxon>
        <taxon>Acidobacteriota</taxon>
        <taxon>Terriglobia</taxon>
        <taxon>Terriglobales</taxon>
        <taxon>Acidobacteriaceae</taxon>
        <taxon>Bryocella</taxon>
    </lineage>
</organism>
<dbReference type="GO" id="GO:0003700">
    <property type="term" value="F:DNA-binding transcription factor activity"/>
    <property type="evidence" value="ECO:0007669"/>
    <property type="project" value="InterPro"/>
</dbReference>
<sequence>MARSKVKRPINLKHMEAAIAVAETLNFSRAAKRLHISQPAVTKYIKELEESLGALLFIRAHHTVSITEAGKAYVEEARIVVLHAGRAVQAARAAQQEAELILNVGRSPYVDPYFTSMLRAIRLPMFPRLHLQLSSGFSCDLTQDVLNGDLDIAVVIEPPQSGQLAEFEIEESPFYVVMSREDQLAQLPALDLNHLSHKRWLLFQRNLHPPLYDLIQKLAHEGHVIPSALQHFMVPEECLPLLLEPGGVVIAPKSGALRIARDGLTMRPLEDARLRMKTRLISRADNPSPAISDLFRTFMRRLKHIRLDNQMSLPLSS</sequence>
<dbReference type="GO" id="GO:0003677">
    <property type="term" value="F:DNA binding"/>
    <property type="evidence" value="ECO:0007669"/>
    <property type="project" value="UniProtKB-KW"/>
</dbReference>
<dbReference type="SUPFAM" id="SSF46785">
    <property type="entry name" value="Winged helix' DNA-binding domain"/>
    <property type="match status" value="1"/>
</dbReference>
<evidence type="ECO:0000256" key="4">
    <source>
        <dbReference type="ARBA" id="ARBA00023163"/>
    </source>
</evidence>
<dbReference type="InterPro" id="IPR036390">
    <property type="entry name" value="WH_DNA-bd_sf"/>
</dbReference>
<evidence type="ECO:0000313" key="7">
    <source>
        <dbReference type="Proteomes" id="UP000236728"/>
    </source>
</evidence>
<comment type="similarity">
    <text evidence="1">Belongs to the LysR transcriptional regulatory family.</text>
</comment>
<dbReference type="GO" id="GO:0032993">
    <property type="term" value="C:protein-DNA complex"/>
    <property type="evidence" value="ECO:0007669"/>
    <property type="project" value="TreeGrafter"/>
</dbReference>
<evidence type="ECO:0000256" key="2">
    <source>
        <dbReference type="ARBA" id="ARBA00023015"/>
    </source>
</evidence>
<dbReference type="InterPro" id="IPR000847">
    <property type="entry name" value="LysR_HTH_N"/>
</dbReference>
<reference evidence="6 7" key="1">
    <citation type="submission" date="2016-10" db="EMBL/GenBank/DDBJ databases">
        <authorList>
            <person name="de Groot N.N."/>
        </authorList>
    </citation>
    <scope>NUCLEOTIDE SEQUENCE [LARGE SCALE GENOMIC DNA]</scope>
    <source>
        <strain evidence="6 7">DSM 22489</strain>
    </source>
</reference>
<dbReference type="Gene3D" id="1.10.10.10">
    <property type="entry name" value="Winged helix-like DNA-binding domain superfamily/Winged helix DNA-binding domain"/>
    <property type="match status" value="1"/>
</dbReference>
<dbReference type="Proteomes" id="UP000236728">
    <property type="component" value="Unassembled WGS sequence"/>
</dbReference>
<protein>
    <submittedName>
        <fullName evidence="6">DNA-binding transcriptional regulator, LysR family</fullName>
    </submittedName>
</protein>
<dbReference type="PANTHER" id="PTHR30346:SF28">
    <property type="entry name" value="HTH-TYPE TRANSCRIPTIONAL REGULATOR CYNR"/>
    <property type="match status" value="1"/>
</dbReference>
<dbReference type="AlphaFoldDB" id="A0A1H6CHV8"/>
<dbReference type="RefSeq" id="WP_103935388.1">
    <property type="nucleotide sequence ID" value="NZ_FNVA01000011.1"/>
</dbReference>
<evidence type="ECO:0000259" key="5">
    <source>
        <dbReference type="PROSITE" id="PS50931"/>
    </source>
</evidence>
<dbReference type="InterPro" id="IPR005119">
    <property type="entry name" value="LysR_subst-bd"/>
</dbReference>
<dbReference type="OrthoDB" id="109562at2"/>
<dbReference type="PROSITE" id="PS50931">
    <property type="entry name" value="HTH_LYSR"/>
    <property type="match status" value="1"/>
</dbReference>
<keyword evidence="7" id="KW-1185">Reference proteome</keyword>
<dbReference type="FunFam" id="1.10.10.10:FF:000001">
    <property type="entry name" value="LysR family transcriptional regulator"/>
    <property type="match status" value="1"/>
</dbReference>
<keyword evidence="4" id="KW-0804">Transcription</keyword>
<evidence type="ECO:0000256" key="1">
    <source>
        <dbReference type="ARBA" id="ARBA00009437"/>
    </source>
</evidence>
<evidence type="ECO:0000313" key="6">
    <source>
        <dbReference type="EMBL" id="SEG72333.1"/>
    </source>
</evidence>
<dbReference type="EMBL" id="FNVA01000011">
    <property type="protein sequence ID" value="SEG72333.1"/>
    <property type="molecule type" value="Genomic_DNA"/>
</dbReference>
<dbReference type="SUPFAM" id="SSF53850">
    <property type="entry name" value="Periplasmic binding protein-like II"/>
    <property type="match status" value="1"/>
</dbReference>
<dbReference type="Pfam" id="PF00126">
    <property type="entry name" value="HTH_1"/>
    <property type="match status" value="1"/>
</dbReference>
<dbReference type="PANTHER" id="PTHR30346">
    <property type="entry name" value="TRANSCRIPTIONAL DUAL REGULATOR HCAR-RELATED"/>
    <property type="match status" value="1"/>
</dbReference>
<dbReference type="InterPro" id="IPR036388">
    <property type="entry name" value="WH-like_DNA-bd_sf"/>
</dbReference>
<feature type="domain" description="HTH lysR-type" evidence="5">
    <location>
        <begin position="10"/>
        <end position="67"/>
    </location>
</feature>
<gene>
    <name evidence="6" type="ORF">SAMN05421819_4565</name>
</gene>
<evidence type="ECO:0000256" key="3">
    <source>
        <dbReference type="ARBA" id="ARBA00023125"/>
    </source>
</evidence>
<keyword evidence="3 6" id="KW-0238">DNA-binding</keyword>
<accession>A0A1H6CHV8</accession>
<name>A0A1H6CHV8_9BACT</name>